<evidence type="ECO:0000256" key="7">
    <source>
        <dbReference type="SAM" id="MobiDB-lite"/>
    </source>
</evidence>
<dbReference type="PANTHER" id="PTHR24223:SF356">
    <property type="entry name" value="ATP-BINDING CASSETTE TRANSPORTER ABC4"/>
    <property type="match status" value="1"/>
</dbReference>
<accession>A0A1B7N2E9</accession>
<sequence>MIPAYVAAASAFALLLHLVLLSKPVKKMWSRILPTSKTDEEPSAFSEEATTVDGFFSEAKAFINRHGGLVIFAYKFARFIGCLVFLALSLATFILEEREEHPVGTNKKSGRKHHKTRPSDGPIPFSRAEWLQFALCMTAAYASVLGLISVTTKPRWSRLVSNHLATLLFTMFAVFAYRDLWPLITFHLHPKDLQEGGLLWAKVVVLFLTSIVFPLASPRQYIPVDSTHPTETPHPEQTSSWLSMLLYTWLDPIVFKAYRVPHLSQEELPPLADHDYSRNLKKKSFPHLDPFSGSRRRHIFFGLMKTYRVEYAVMSMMMILQVVANLASPVGINRLLYYIENKGEGAVVRPWVWISWLFFGPILGSLAWQWYIYMATRTLVRTEAILTQLVFEHALRIRMKAELPDGDKKSGNSTGVSTPDSASVAGSSTAAADESIDSSGDETLQTSSETISTSSAKKGKQKAQDAKEESDSSSKSNSSADNLTGKINNLVTTDLTNITDGRDFLFVVLYIPVQIIACIFFLYQILGWSAFVGLAVMVVLFPVPGYVAKMIQSVQKEKMNMTDARVQTVTETMNVLRMIKLFGWEAKIDKKISEKREVELIWTWKTKILELLNNVVNVDHDGFLLDIYSYYGTKPNCFSGFFVHDK</sequence>
<feature type="transmembrane region" description="Helical" evidence="8">
    <location>
        <begin position="160"/>
        <end position="177"/>
    </location>
</feature>
<evidence type="ECO:0000256" key="8">
    <source>
        <dbReference type="SAM" id="Phobius"/>
    </source>
</evidence>
<feature type="region of interest" description="Disordered" evidence="7">
    <location>
        <begin position="404"/>
        <end position="480"/>
    </location>
</feature>
<dbReference type="GO" id="GO:0016020">
    <property type="term" value="C:membrane"/>
    <property type="evidence" value="ECO:0007669"/>
    <property type="project" value="InterPro"/>
</dbReference>
<dbReference type="OrthoDB" id="6500128at2759"/>
<keyword evidence="5 8" id="KW-1133">Transmembrane helix</keyword>
<dbReference type="PANTHER" id="PTHR24223">
    <property type="entry name" value="ATP-BINDING CASSETTE SUB-FAMILY C"/>
    <property type="match status" value="1"/>
</dbReference>
<dbReference type="InterPro" id="IPR036640">
    <property type="entry name" value="ABC1_TM_sf"/>
</dbReference>
<feature type="transmembrane region" description="Helical" evidence="8">
    <location>
        <begin position="130"/>
        <end position="148"/>
    </location>
</feature>
<dbReference type="Proteomes" id="UP000092154">
    <property type="component" value="Unassembled WGS sequence"/>
</dbReference>
<evidence type="ECO:0000256" key="4">
    <source>
        <dbReference type="ARBA" id="ARBA00022840"/>
    </source>
</evidence>
<evidence type="ECO:0000256" key="3">
    <source>
        <dbReference type="ARBA" id="ARBA00022741"/>
    </source>
</evidence>
<feature type="transmembrane region" description="Helical" evidence="8">
    <location>
        <begin position="504"/>
        <end position="525"/>
    </location>
</feature>
<proteinExistence type="predicted"/>
<keyword evidence="1" id="KW-0813">Transport</keyword>
<dbReference type="STRING" id="1314800.A0A1B7N2E9"/>
<feature type="compositionally biased region" description="Low complexity" evidence="7">
    <location>
        <begin position="421"/>
        <end position="432"/>
    </location>
</feature>
<evidence type="ECO:0000256" key="1">
    <source>
        <dbReference type="ARBA" id="ARBA00022448"/>
    </source>
</evidence>
<dbReference type="GO" id="GO:0140359">
    <property type="term" value="F:ABC-type transporter activity"/>
    <property type="evidence" value="ECO:0007669"/>
    <property type="project" value="InterPro"/>
</dbReference>
<feature type="domain" description="ABC transmembrane type-1" evidence="9">
    <location>
        <begin position="317"/>
        <end position="617"/>
    </location>
</feature>
<keyword evidence="6 8" id="KW-0472">Membrane</keyword>
<dbReference type="Gene3D" id="1.20.1560.10">
    <property type="entry name" value="ABC transporter type 1, transmembrane domain"/>
    <property type="match status" value="2"/>
</dbReference>
<feature type="transmembrane region" description="Helical" evidence="8">
    <location>
        <begin position="197"/>
        <end position="216"/>
    </location>
</feature>
<feature type="transmembrane region" description="Helical" evidence="8">
    <location>
        <begin position="531"/>
        <end position="551"/>
    </location>
</feature>
<dbReference type="PROSITE" id="PS50929">
    <property type="entry name" value="ABC_TM1F"/>
    <property type="match status" value="1"/>
</dbReference>
<gene>
    <name evidence="10" type="ORF">K503DRAFT_865756</name>
</gene>
<feature type="transmembrane region" description="Helical" evidence="8">
    <location>
        <begin position="352"/>
        <end position="373"/>
    </location>
</feature>
<evidence type="ECO:0000259" key="9">
    <source>
        <dbReference type="PROSITE" id="PS50929"/>
    </source>
</evidence>
<organism evidence="10 11">
    <name type="scientific">Rhizopogon vinicolor AM-OR11-026</name>
    <dbReference type="NCBI Taxonomy" id="1314800"/>
    <lineage>
        <taxon>Eukaryota</taxon>
        <taxon>Fungi</taxon>
        <taxon>Dikarya</taxon>
        <taxon>Basidiomycota</taxon>
        <taxon>Agaricomycotina</taxon>
        <taxon>Agaricomycetes</taxon>
        <taxon>Agaricomycetidae</taxon>
        <taxon>Boletales</taxon>
        <taxon>Suillineae</taxon>
        <taxon>Rhizopogonaceae</taxon>
        <taxon>Rhizopogon</taxon>
    </lineage>
</organism>
<dbReference type="GO" id="GO:0005524">
    <property type="term" value="F:ATP binding"/>
    <property type="evidence" value="ECO:0007669"/>
    <property type="project" value="UniProtKB-KW"/>
</dbReference>
<reference evidence="10 11" key="1">
    <citation type="submission" date="2016-06" db="EMBL/GenBank/DDBJ databases">
        <title>Comparative genomics of the ectomycorrhizal sister species Rhizopogon vinicolor and Rhizopogon vesiculosus (Basidiomycota: Boletales) reveals a divergence of the mating type B locus.</title>
        <authorList>
            <consortium name="DOE Joint Genome Institute"/>
            <person name="Mujic A.B."/>
            <person name="Kuo A."/>
            <person name="Tritt A."/>
            <person name="Lipzen A."/>
            <person name="Chen C."/>
            <person name="Johnson J."/>
            <person name="Sharma A."/>
            <person name="Barry K."/>
            <person name="Grigoriev I.V."/>
            <person name="Spatafora J.W."/>
        </authorList>
    </citation>
    <scope>NUCLEOTIDE SEQUENCE [LARGE SCALE GENOMIC DNA]</scope>
    <source>
        <strain evidence="10 11">AM-OR11-026</strain>
    </source>
</reference>
<feature type="transmembrane region" description="Helical" evidence="8">
    <location>
        <begin position="311"/>
        <end position="332"/>
    </location>
</feature>
<feature type="transmembrane region" description="Helical" evidence="8">
    <location>
        <begin position="6"/>
        <end position="22"/>
    </location>
</feature>
<dbReference type="EMBL" id="KV448267">
    <property type="protein sequence ID" value="OAX39012.1"/>
    <property type="molecule type" value="Genomic_DNA"/>
</dbReference>
<feature type="compositionally biased region" description="Polar residues" evidence="7">
    <location>
        <begin position="411"/>
        <end position="420"/>
    </location>
</feature>
<feature type="transmembrane region" description="Helical" evidence="8">
    <location>
        <begin position="76"/>
        <end position="95"/>
    </location>
</feature>
<dbReference type="CDD" id="cd18596">
    <property type="entry name" value="ABC_6TM_VMR1_D1_like"/>
    <property type="match status" value="1"/>
</dbReference>
<evidence type="ECO:0000256" key="6">
    <source>
        <dbReference type="ARBA" id="ARBA00023136"/>
    </source>
</evidence>
<keyword evidence="11" id="KW-1185">Reference proteome</keyword>
<feature type="compositionally biased region" description="Basic and acidic residues" evidence="7">
    <location>
        <begin position="462"/>
        <end position="472"/>
    </location>
</feature>
<evidence type="ECO:0000313" key="10">
    <source>
        <dbReference type="EMBL" id="OAX39012.1"/>
    </source>
</evidence>
<dbReference type="Pfam" id="PF00664">
    <property type="entry name" value="ABC_membrane"/>
    <property type="match status" value="1"/>
</dbReference>
<feature type="compositionally biased region" description="Polar residues" evidence="7">
    <location>
        <begin position="441"/>
        <end position="455"/>
    </location>
</feature>
<evidence type="ECO:0000313" key="11">
    <source>
        <dbReference type="Proteomes" id="UP000092154"/>
    </source>
</evidence>
<evidence type="ECO:0000256" key="2">
    <source>
        <dbReference type="ARBA" id="ARBA00022692"/>
    </source>
</evidence>
<keyword evidence="4" id="KW-0067">ATP-binding</keyword>
<dbReference type="InterPro" id="IPR011527">
    <property type="entry name" value="ABC1_TM_dom"/>
</dbReference>
<name>A0A1B7N2E9_9AGAM</name>
<dbReference type="SUPFAM" id="SSF90123">
    <property type="entry name" value="ABC transporter transmembrane region"/>
    <property type="match status" value="1"/>
</dbReference>
<dbReference type="InParanoid" id="A0A1B7N2E9"/>
<dbReference type="AlphaFoldDB" id="A0A1B7N2E9"/>
<keyword evidence="2 8" id="KW-0812">Transmembrane</keyword>
<dbReference type="InterPro" id="IPR050173">
    <property type="entry name" value="ABC_transporter_C-like"/>
</dbReference>
<protein>
    <recommendedName>
        <fullName evidence="9">ABC transmembrane type-1 domain-containing protein</fullName>
    </recommendedName>
</protein>
<keyword evidence="3" id="KW-0547">Nucleotide-binding</keyword>
<evidence type="ECO:0000256" key="5">
    <source>
        <dbReference type="ARBA" id="ARBA00022989"/>
    </source>
</evidence>